<proteinExistence type="predicted"/>
<comment type="caution">
    <text evidence="6">The sequence shown here is derived from an EMBL/GenBank/DDBJ whole genome shotgun (WGS) entry which is preliminary data.</text>
</comment>
<dbReference type="RefSeq" id="WP_209775057.1">
    <property type="nucleotide sequence ID" value="NZ_JAGGLO010000012.1"/>
</dbReference>
<dbReference type="InterPro" id="IPR007737">
    <property type="entry name" value="Mga_HTH"/>
</dbReference>
<dbReference type="Gene3D" id="1.10.10.10">
    <property type="entry name" value="Winged helix-like DNA-binding domain superfamily/Winged helix DNA-binding domain"/>
    <property type="match status" value="1"/>
</dbReference>
<dbReference type="SUPFAM" id="SSF55804">
    <property type="entry name" value="Phoshotransferase/anion transport protein"/>
    <property type="match status" value="1"/>
</dbReference>
<dbReference type="Proteomes" id="UP001198374">
    <property type="component" value="Unassembled WGS sequence"/>
</dbReference>
<keyword evidence="3" id="KW-0010">Activator</keyword>
<protein>
    <submittedName>
        <fullName evidence="6">Helix-turn-helix domain-containing protein</fullName>
    </submittedName>
</protein>
<evidence type="ECO:0000313" key="7">
    <source>
        <dbReference type="Proteomes" id="UP001198374"/>
    </source>
</evidence>
<keyword evidence="7" id="KW-1185">Reference proteome</keyword>
<feature type="domain" description="PRD" evidence="5">
    <location>
        <begin position="275"/>
        <end position="385"/>
    </location>
</feature>
<dbReference type="InterPro" id="IPR036388">
    <property type="entry name" value="WH-like_DNA-bd_sf"/>
</dbReference>
<dbReference type="Gene3D" id="3.40.930.10">
    <property type="entry name" value="Mannitol-specific EII, Chain A"/>
    <property type="match status" value="1"/>
</dbReference>
<reference evidence="7" key="1">
    <citation type="submission" date="2023-07" db="EMBL/GenBank/DDBJ databases">
        <title>FDA dAtabase for Regulatory Grade micrObial Sequences (FDA-ARGOS): Supporting development and validation of Infectious Disease Dx tests.</title>
        <authorList>
            <person name="Sproer C."/>
            <person name="Gronow S."/>
            <person name="Severitt S."/>
            <person name="Schroder I."/>
            <person name="Tallon L."/>
            <person name="Sadzewicz L."/>
            <person name="Zhao X."/>
            <person name="Boylan J."/>
            <person name="Ott S."/>
            <person name="Bowen H."/>
            <person name="Vavikolanu K."/>
            <person name="Hazen T."/>
            <person name="Aluvathingal J."/>
            <person name="Nadendla S."/>
            <person name="Lowell S."/>
            <person name="Myers T."/>
            <person name="Yan Y."/>
        </authorList>
    </citation>
    <scope>NUCLEOTIDE SEQUENCE [LARGE SCALE GENOMIC DNA]</scope>
    <source>
        <strain evidence="7">FDAARGOS_1538</strain>
    </source>
</reference>
<dbReference type="InterPro" id="IPR036634">
    <property type="entry name" value="PRD_sf"/>
</dbReference>
<name>A0ABS7Z2I5_9FIRM</name>
<accession>A0ABS7Z2I5</accession>
<dbReference type="InterPro" id="IPR050661">
    <property type="entry name" value="BglG_antiterminators"/>
</dbReference>
<dbReference type="Pfam" id="PF05043">
    <property type="entry name" value="Mga"/>
    <property type="match status" value="1"/>
</dbReference>
<dbReference type="Pfam" id="PF00874">
    <property type="entry name" value="PRD"/>
    <property type="match status" value="1"/>
</dbReference>
<dbReference type="EMBL" id="JAIWIY010000001">
    <property type="protein sequence ID" value="MCA2096736.1"/>
    <property type="molecule type" value="Genomic_DNA"/>
</dbReference>
<evidence type="ECO:0000256" key="3">
    <source>
        <dbReference type="ARBA" id="ARBA00023159"/>
    </source>
</evidence>
<dbReference type="SUPFAM" id="SSF63520">
    <property type="entry name" value="PTS-regulatory domain, PRD"/>
    <property type="match status" value="2"/>
</dbReference>
<dbReference type="PANTHER" id="PTHR30185:SF13">
    <property type="entry name" value="LICABCH OPERON REGULATOR-RELATED"/>
    <property type="match status" value="1"/>
</dbReference>
<evidence type="ECO:0000313" key="6">
    <source>
        <dbReference type="EMBL" id="MCA2096736.1"/>
    </source>
</evidence>
<dbReference type="Pfam" id="PF00359">
    <property type="entry name" value="PTS_EIIA_2"/>
    <property type="match status" value="1"/>
</dbReference>
<gene>
    <name evidence="6" type="ORF">LDJ82_07510</name>
</gene>
<dbReference type="Gene3D" id="1.10.1790.10">
    <property type="entry name" value="PRD domain"/>
    <property type="match status" value="1"/>
</dbReference>
<organism evidence="6 7">
    <name type="scientific">Anaerococcus degeneri</name>
    <dbReference type="NCBI Taxonomy" id="361500"/>
    <lineage>
        <taxon>Bacteria</taxon>
        <taxon>Bacillati</taxon>
        <taxon>Bacillota</taxon>
        <taxon>Tissierellia</taxon>
        <taxon>Tissierellales</taxon>
        <taxon>Peptoniphilaceae</taxon>
        <taxon>Anaerococcus</taxon>
    </lineage>
</organism>
<evidence type="ECO:0000256" key="4">
    <source>
        <dbReference type="ARBA" id="ARBA00023163"/>
    </source>
</evidence>
<keyword evidence="4" id="KW-0804">Transcription</keyword>
<dbReference type="InterPro" id="IPR002178">
    <property type="entry name" value="PTS_EIIA_type-2_dom"/>
</dbReference>
<evidence type="ECO:0000259" key="5">
    <source>
        <dbReference type="PROSITE" id="PS51372"/>
    </source>
</evidence>
<dbReference type="InterPro" id="IPR016152">
    <property type="entry name" value="PTrfase/Anion_transptr"/>
</dbReference>
<keyword evidence="1" id="KW-0677">Repeat</keyword>
<evidence type="ECO:0000256" key="2">
    <source>
        <dbReference type="ARBA" id="ARBA00023015"/>
    </source>
</evidence>
<dbReference type="InterPro" id="IPR011608">
    <property type="entry name" value="PRD"/>
</dbReference>
<evidence type="ECO:0000256" key="1">
    <source>
        <dbReference type="ARBA" id="ARBA00022737"/>
    </source>
</evidence>
<sequence>MVWHKFDSRELYILETLEICSVDELDLLYKLDVSKKTLAKDIKDLNVKLENCAVIDTRLGELSLFVYNYTRYRKVLNSIKKEELNFNYEKFRHKYIIKSLFEKTNLTLGDLSDDMIVSKSTLSKDINKLNQILETYNLKVEGKPNVGMSIVGDEIDIRYFYLDNCYYEFPKKNKNEMMVNKIVERALSQYLIDEDTIERVVSFIMVSITRSGQGKFIGNLEIRPDVFYKDFIYEIGEIFRKHLKQYLSISLTDNELEFILIPLKGMRTPLILNNISDLDIKKSTEDIINEIFRAIKIQMGLQVDLGNLTKEFSYHVYFSINRIEIGYKIDNPLIEEIKSDYRVAYKMAEIASNVIENSINKKVAESEKSFLATYFQIYVVEKLDLANRNGFKIGIFTEGKINDTSLKKKLKAEDLNNDLSIGLLDNTDLDLSGFDLLILKQPIDSEVYQITGDDIFNYQLIKEEIQVLKENKNMILSNRFLKSIFLSNLDEDTFFKLQFDSFEENFKYMIGMLKEREVIDDDFESRILEKENSKSKIFTERVAFPHISSDALKVALGICENSYPNLIFLVGVPDNLDELLVKLYDEIVTISNDDKLIDKISKIKSYSELMEFFIKETNLFR</sequence>
<dbReference type="PANTHER" id="PTHR30185">
    <property type="entry name" value="CRYPTIC BETA-GLUCOSIDE BGL OPERON ANTITERMINATOR"/>
    <property type="match status" value="1"/>
</dbReference>
<keyword evidence="2" id="KW-0805">Transcription regulation</keyword>
<dbReference type="PROSITE" id="PS51372">
    <property type="entry name" value="PRD_2"/>
    <property type="match status" value="1"/>
</dbReference>